<comment type="caution">
    <text evidence="8">The sequence shown here is derived from an EMBL/GenBank/DDBJ whole genome shotgun (WGS) entry which is preliminary data.</text>
</comment>
<dbReference type="Pfam" id="PF05485">
    <property type="entry name" value="THAP"/>
    <property type="match status" value="1"/>
</dbReference>
<keyword evidence="3" id="KW-0862">Zinc</keyword>
<dbReference type="PANTHER" id="PTHR46600">
    <property type="entry name" value="THAP DOMAIN-CONTAINING"/>
    <property type="match status" value="1"/>
</dbReference>
<dbReference type="Proteomes" id="UP001054837">
    <property type="component" value="Unassembled WGS sequence"/>
</dbReference>
<evidence type="ECO:0000259" key="7">
    <source>
        <dbReference type="PROSITE" id="PS50950"/>
    </source>
</evidence>
<feature type="domain" description="THAP-type" evidence="7">
    <location>
        <begin position="1"/>
        <end position="78"/>
    </location>
</feature>
<evidence type="ECO:0000313" key="8">
    <source>
        <dbReference type="EMBL" id="GIY57392.1"/>
    </source>
</evidence>
<reference evidence="8 9" key="1">
    <citation type="submission" date="2021-06" db="EMBL/GenBank/DDBJ databases">
        <title>Caerostris darwini draft genome.</title>
        <authorList>
            <person name="Kono N."/>
            <person name="Arakawa K."/>
        </authorList>
    </citation>
    <scope>NUCLEOTIDE SEQUENCE [LARGE SCALE GENOMIC DNA]</scope>
</reference>
<dbReference type="GO" id="GO:0008270">
    <property type="term" value="F:zinc ion binding"/>
    <property type="evidence" value="ECO:0007669"/>
    <property type="project" value="UniProtKB-KW"/>
</dbReference>
<dbReference type="SMART" id="SM00692">
    <property type="entry name" value="DM3"/>
    <property type="match status" value="1"/>
</dbReference>
<dbReference type="InterPro" id="IPR026516">
    <property type="entry name" value="THAP1/10"/>
</dbReference>
<keyword evidence="2 5" id="KW-0863">Zinc-finger</keyword>
<evidence type="ECO:0000256" key="6">
    <source>
        <dbReference type="SAM" id="MobiDB-lite"/>
    </source>
</evidence>
<dbReference type="InterPro" id="IPR038441">
    <property type="entry name" value="THAP_Znf_sf"/>
</dbReference>
<proteinExistence type="predicted"/>
<feature type="region of interest" description="Disordered" evidence="6">
    <location>
        <begin position="164"/>
        <end position="193"/>
    </location>
</feature>
<name>A0AAV4UHS6_9ARAC</name>
<evidence type="ECO:0000256" key="1">
    <source>
        <dbReference type="ARBA" id="ARBA00022723"/>
    </source>
</evidence>
<dbReference type="InterPro" id="IPR006612">
    <property type="entry name" value="THAP_Znf"/>
</dbReference>
<dbReference type="GO" id="GO:0043565">
    <property type="term" value="F:sequence-specific DNA binding"/>
    <property type="evidence" value="ECO:0007669"/>
    <property type="project" value="InterPro"/>
</dbReference>
<dbReference type="AlphaFoldDB" id="A0AAV4UHS6"/>
<dbReference type="SUPFAM" id="SSF57716">
    <property type="entry name" value="Glucocorticoid receptor-like (DNA-binding domain)"/>
    <property type="match status" value="1"/>
</dbReference>
<accession>A0AAV4UHS6</accession>
<dbReference type="PROSITE" id="PS50950">
    <property type="entry name" value="ZF_THAP"/>
    <property type="match status" value="1"/>
</dbReference>
<dbReference type="PANTHER" id="PTHR46600:SF11">
    <property type="entry name" value="THAP DOMAIN-CONTAINING PROTEIN 10"/>
    <property type="match status" value="1"/>
</dbReference>
<protein>
    <submittedName>
        <fullName evidence="8">THAP-type domain-containing protein</fullName>
    </submittedName>
</protein>
<dbReference type="SMART" id="SM00980">
    <property type="entry name" value="THAP"/>
    <property type="match status" value="1"/>
</dbReference>
<dbReference type="Gene3D" id="6.20.210.20">
    <property type="entry name" value="THAP domain"/>
    <property type="match status" value="1"/>
</dbReference>
<evidence type="ECO:0000313" key="9">
    <source>
        <dbReference type="Proteomes" id="UP001054837"/>
    </source>
</evidence>
<evidence type="ECO:0000256" key="5">
    <source>
        <dbReference type="PROSITE-ProRule" id="PRU00309"/>
    </source>
</evidence>
<keyword evidence="9" id="KW-1185">Reference proteome</keyword>
<organism evidence="8 9">
    <name type="scientific">Caerostris darwini</name>
    <dbReference type="NCBI Taxonomy" id="1538125"/>
    <lineage>
        <taxon>Eukaryota</taxon>
        <taxon>Metazoa</taxon>
        <taxon>Ecdysozoa</taxon>
        <taxon>Arthropoda</taxon>
        <taxon>Chelicerata</taxon>
        <taxon>Arachnida</taxon>
        <taxon>Araneae</taxon>
        <taxon>Araneomorphae</taxon>
        <taxon>Entelegynae</taxon>
        <taxon>Araneoidea</taxon>
        <taxon>Araneidae</taxon>
        <taxon>Caerostris</taxon>
    </lineage>
</organism>
<gene>
    <name evidence="8" type="primary">AVEN_3379_1</name>
    <name evidence="8" type="ORF">CDAR_608251</name>
</gene>
<dbReference type="EMBL" id="BPLQ01011330">
    <property type="protein sequence ID" value="GIY57392.1"/>
    <property type="molecule type" value="Genomic_DNA"/>
</dbReference>
<evidence type="ECO:0000256" key="3">
    <source>
        <dbReference type="ARBA" id="ARBA00022833"/>
    </source>
</evidence>
<keyword evidence="1" id="KW-0479">Metal-binding</keyword>
<evidence type="ECO:0000256" key="2">
    <source>
        <dbReference type="ARBA" id="ARBA00022771"/>
    </source>
</evidence>
<sequence>MKSCAVKSCRNDSLKRPDLTFFNLPKDSVLKEEWLEILGIKRREHNQNVTVCENHFKEKDFRAGKKKELKSHVVPIPNLGKGDLIDSDDDFMDFSPDVIPEMFQVTAEVHAVQSQHDLKQEGSGYLEEQIDQNTSIDQDSESGRRPSRKAAQIAAKKIYNTARNIPVSNNPEGFEANSSPKSVSSISKSKSKKGPPIYVDLEMDCCDDDLSPIQAALDNHELAHYNMVVRHLKELVAADVKVMEVDLDGLLIPPSESIIFKDFIFPPNANLNKGKQVISDPTIIVPVTLSG</sequence>
<evidence type="ECO:0000256" key="4">
    <source>
        <dbReference type="ARBA" id="ARBA00023125"/>
    </source>
</evidence>
<feature type="compositionally biased region" description="Low complexity" evidence="6">
    <location>
        <begin position="178"/>
        <end position="188"/>
    </location>
</feature>
<keyword evidence="4 5" id="KW-0238">DNA-binding</keyword>